<protein>
    <submittedName>
        <fullName evidence="2">Uncharacterized protein</fullName>
    </submittedName>
</protein>
<dbReference type="AlphaFoldDB" id="A0A4Q9MF54"/>
<feature type="compositionally biased region" description="Polar residues" evidence="1">
    <location>
        <begin position="7"/>
        <end position="35"/>
    </location>
</feature>
<evidence type="ECO:0000313" key="2">
    <source>
        <dbReference type="EMBL" id="TBU25138.1"/>
    </source>
</evidence>
<dbReference type="Proteomes" id="UP000292957">
    <property type="component" value="Unassembled WGS sequence"/>
</dbReference>
<keyword evidence="4" id="KW-1185">Reference proteome</keyword>
<reference evidence="2 4" key="1">
    <citation type="submission" date="2019-01" db="EMBL/GenBank/DDBJ databases">
        <title>Draft genome sequences of three monokaryotic isolates of the white-rot basidiomycete fungus Dichomitus squalens.</title>
        <authorList>
            <consortium name="DOE Joint Genome Institute"/>
            <person name="Lopez S.C."/>
            <person name="Andreopoulos B."/>
            <person name="Pangilinan J."/>
            <person name="Lipzen A."/>
            <person name="Riley R."/>
            <person name="Ahrendt S."/>
            <person name="Ng V."/>
            <person name="Barry K."/>
            <person name="Daum C."/>
            <person name="Grigoriev I.V."/>
            <person name="Hilden K.S."/>
            <person name="Makela M.R."/>
            <person name="de Vries R.P."/>
        </authorList>
    </citation>
    <scope>NUCLEOTIDE SEQUENCE [LARGE SCALE GENOMIC DNA]</scope>
    <source>
        <strain evidence="3 4">CBS 464.89</strain>
        <strain evidence="2">OM18370.1</strain>
    </source>
</reference>
<name>A0A4Q9MF54_9APHY</name>
<feature type="region of interest" description="Disordered" evidence="1">
    <location>
        <begin position="1"/>
        <end position="52"/>
    </location>
</feature>
<evidence type="ECO:0000256" key="1">
    <source>
        <dbReference type="SAM" id="MobiDB-lite"/>
    </source>
</evidence>
<organism evidence="2">
    <name type="scientific">Dichomitus squalens</name>
    <dbReference type="NCBI Taxonomy" id="114155"/>
    <lineage>
        <taxon>Eukaryota</taxon>
        <taxon>Fungi</taxon>
        <taxon>Dikarya</taxon>
        <taxon>Basidiomycota</taxon>
        <taxon>Agaricomycotina</taxon>
        <taxon>Agaricomycetes</taxon>
        <taxon>Polyporales</taxon>
        <taxon>Polyporaceae</taxon>
        <taxon>Dichomitus</taxon>
    </lineage>
</organism>
<dbReference type="Proteomes" id="UP000292082">
    <property type="component" value="Unassembled WGS sequence"/>
</dbReference>
<accession>A0A4Q9MF54</accession>
<proteinExistence type="predicted"/>
<dbReference type="EMBL" id="ML143466">
    <property type="protein sequence ID" value="TBU25138.1"/>
    <property type="molecule type" value="Genomic_DNA"/>
</dbReference>
<dbReference type="EMBL" id="ML145111">
    <property type="protein sequence ID" value="TBU59661.1"/>
    <property type="molecule type" value="Genomic_DNA"/>
</dbReference>
<evidence type="ECO:0000313" key="4">
    <source>
        <dbReference type="Proteomes" id="UP000292082"/>
    </source>
</evidence>
<dbReference type="OrthoDB" id="10502496at2759"/>
<evidence type="ECO:0000313" key="3">
    <source>
        <dbReference type="EMBL" id="TBU59661.1"/>
    </source>
</evidence>
<gene>
    <name evidence="3" type="ORF">BD310DRAFT_924379</name>
    <name evidence="2" type="ORF">BD311DRAFT_522675</name>
</gene>
<sequence>MHPHRSQLPNQGQGRHHSSSGNTRVPGGNNRQQDNLARGGAQSGAVPAQGRGGVVTPVPQLSFSVGQLVWLEHYVNREFRGQHVVQITHVEHQVQSPTARPGQSNEWQRADYDTVYRFKMATVKWEEASLSSPSQVNPVRHDQLSYEKGGQPSHQRYGVNQLVYLRETLNFKVDGARIQIPVRSGTRCCVVSITSRAGGEEYARTEVQSATGVTRTCYILKAKYRKQCIREERCSVGKEAHYFRIATQQEIAAYNAMQNAANLQTRVVDFDAA</sequence>